<dbReference type="Proteomes" id="UP000010290">
    <property type="component" value="Chromosome"/>
</dbReference>
<protein>
    <submittedName>
        <fullName evidence="6">LysR family transcriptional regulator</fullName>
    </submittedName>
</protein>
<dbReference type="SUPFAM" id="SSF46785">
    <property type="entry name" value="Winged helix' DNA-binding domain"/>
    <property type="match status" value="1"/>
</dbReference>
<dbReference type="SUPFAM" id="SSF53850">
    <property type="entry name" value="Periplasmic binding protein-like II"/>
    <property type="match status" value="1"/>
</dbReference>
<dbReference type="Pfam" id="PF00126">
    <property type="entry name" value="HTH_1"/>
    <property type="match status" value="1"/>
</dbReference>
<sequence>MPAYIFFPLSTPLVRLFNLQKKHAIYKLNNLISDIKKMNTLLNFVLLKAFVTVAQTENMTLASELLNSTQSTLSQQIQRLESLVGQPLFIRGHRRLTLTETGEILLSYAKKILSLNDSFFTRVSGNAIVRIVRLGFPEDLASDIITPILAKFMQNHPNIRLEVTSGLSRQLQQRYQNGELDLIIVKQKKGEFKSAYHWPEPLCWLGSQQLCISKQDSVPLIVFPENGLYRTDMFNLLDRAQRAWHITYTCSSLAGIQSAITDGLGVSLLPLRAKLPQHQILTEKEGFPPASAMEIALQYKPKDIDILNHLSQEIAEQLENKIQVN</sequence>
<dbReference type="PROSITE" id="PS50931">
    <property type="entry name" value="HTH_LYSR"/>
    <property type="match status" value="1"/>
</dbReference>
<gene>
    <name evidence="6" type="ORF">OO7_03759</name>
</gene>
<dbReference type="FunFam" id="1.10.10.10:FF:000001">
    <property type="entry name" value="LysR family transcriptional regulator"/>
    <property type="match status" value="1"/>
</dbReference>
<dbReference type="InterPro" id="IPR005119">
    <property type="entry name" value="LysR_subst-bd"/>
</dbReference>
<dbReference type="Gene3D" id="3.40.190.10">
    <property type="entry name" value="Periplasmic binding protein-like II"/>
    <property type="match status" value="2"/>
</dbReference>
<evidence type="ECO:0000256" key="3">
    <source>
        <dbReference type="ARBA" id="ARBA00023125"/>
    </source>
</evidence>
<accession>K8WIZ8</accession>
<reference evidence="6 7" key="1">
    <citation type="journal article" date="2012" name="BMC Genomics">
        <title>Comparative genomics of bacteria in the genus Providencia isolated from wild Drosophila melanogaster.</title>
        <authorList>
            <person name="Galac M.R."/>
            <person name="Lazzaro B.P."/>
        </authorList>
    </citation>
    <scope>NUCLEOTIDE SEQUENCE [LARGE SCALE GENOMIC DNA]</scope>
    <source>
        <strain evidence="6 7">DSM 19967</strain>
    </source>
</reference>
<dbReference type="GO" id="GO:0003700">
    <property type="term" value="F:DNA-binding transcription factor activity"/>
    <property type="evidence" value="ECO:0007669"/>
    <property type="project" value="InterPro"/>
</dbReference>
<evidence type="ECO:0000256" key="2">
    <source>
        <dbReference type="ARBA" id="ARBA00023015"/>
    </source>
</evidence>
<dbReference type="PRINTS" id="PR00039">
    <property type="entry name" value="HTHLYSR"/>
</dbReference>
<keyword evidence="3" id="KW-0238">DNA-binding</keyword>
<dbReference type="GO" id="GO:0003677">
    <property type="term" value="F:DNA binding"/>
    <property type="evidence" value="ECO:0007669"/>
    <property type="project" value="UniProtKB-KW"/>
</dbReference>
<dbReference type="InterPro" id="IPR050176">
    <property type="entry name" value="LTTR"/>
</dbReference>
<keyword evidence="4" id="KW-0804">Transcription</keyword>
<keyword evidence="2" id="KW-0805">Transcription regulation</keyword>
<dbReference type="PANTHER" id="PTHR30579">
    <property type="entry name" value="TRANSCRIPTIONAL REGULATOR"/>
    <property type="match status" value="1"/>
</dbReference>
<keyword evidence="7" id="KW-1185">Reference proteome</keyword>
<evidence type="ECO:0000313" key="6">
    <source>
        <dbReference type="EMBL" id="EKT59916.1"/>
    </source>
</evidence>
<comment type="similarity">
    <text evidence="1">Belongs to the LysR transcriptional regulatory family.</text>
</comment>
<evidence type="ECO:0000256" key="4">
    <source>
        <dbReference type="ARBA" id="ARBA00023163"/>
    </source>
</evidence>
<evidence type="ECO:0000313" key="7">
    <source>
        <dbReference type="Proteomes" id="UP000010290"/>
    </source>
</evidence>
<proteinExistence type="inferred from homology"/>
<dbReference type="InterPro" id="IPR036390">
    <property type="entry name" value="WH_DNA-bd_sf"/>
</dbReference>
<dbReference type="EMBL" id="AKKN01000005">
    <property type="protein sequence ID" value="EKT59916.1"/>
    <property type="molecule type" value="Genomic_DNA"/>
</dbReference>
<evidence type="ECO:0000259" key="5">
    <source>
        <dbReference type="PROSITE" id="PS50931"/>
    </source>
</evidence>
<dbReference type="Gene3D" id="1.10.10.10">
    <property type="entry name" value="Winged helix-like DNA-binding domain superfamily/Winged helix DNA-binding domain"/>
    <property type="match status" value="1"/>
</dbReference>
<evidence type="ECO:0000256" key="1">
    <source>
        <dbReference type="ARBA" id="ARBA00009437"/>
    </source>
</evidence>
<comment type="caution">
    <text evidence="6">The sequence shown here is derived from an EMBL/GenBank/DDBJ whole genome shotgun (WGS) entry which is preliminary data.</text>
</comment>
<organism evidence="6 7">
    <name type="scientific">Providencia sneebia DSM 19967</name>
    <dbReference type="NCBI Taxonomy" id="1141660"/>
    <lineage>
        <taxon>Bacteria</taxon>
        <taxon>Pseudomonadati</taxon>
        <taxon>Pseudomonadota</taxon>
        <taxon>Gammaproteobacteria</taxon>
        <taxon>Enterobacterales</taxon>
        <taxon>Morganellaceae</taxon>
        <taxon>Providencia</taxon>
    </lineage>
</organism>
<dbReference type="InterPro" id="IPR036388">
    <property type="entry name" value="WH-like_DNA-bd_sf"/>
</dbReference>
<name>K8WIZ8_9GAMM</name>
<dbReference type="PATRIC" id="fig|1141660.3.peg.761"/>
<dbReference type="HOGENOM" id="CLU_039613_1_1_6"/>
<dbReference type="InterPro" id="IPR000847">
    <property type="entry name" value="LysR_HTH_N"/>
</dbReference>
<feature type="domain" description="HTH lysR-type" evidence="5">
    <location>
        <begin position="42"/>
        <end position="99"/>
    </location>
</feature>
<dbReference type="Pfam" id="PF03466">
    <property type="entry name" value="LysR_substrate"/>
    <property type="match status" value="1"/>
</dbReference>
<dbReference type="AlphaFoldDB" id="K8WIZ8"/>
<dbReference type="PANTHER" id="PTHR30579:SF7">
    <property type="entry name" value="HTH-TYPE TRANSCRIPTIONAL REGULATOR LRHA-RELATED"/>
    <property type="match status" value="1"/>
</dbReference>